<feature type="compositionally biased region" description="Low complexity" evidence="1">
    <location>
        <begin position="420"/>
        <end position="439"/>
    </location>
</feature>
<proteinExistence type="predicted"/>
<feature type="compositionally biased region" description="Basic and acidic residues" evidence="1">
    <location>
        <begin position="475"/>
        <end position="504"/>
    </location>
</feature>
<accession>A0A6S7HHQ6</accession>
<dbReference type="EMBL" id="CACRXK020002675">
    <property type="protein sequence ID" value="CAB3995500.1"/>
    <property type="molecule type" value="Genomic_DNA"/>
</dbReference>
<keyword evidence="2" id="KW-1133">Transmembrane helix</keyword>
<dbReference type="Proteomes" id="UP001152795">
    <property type="component" value="Unassembled WGS sequence"/>
</dbReference>
<feature type="compositionally biased region" description="Polar residues" evidence="1">
    <location>
        <begin position="543"/>
        <end position="552"/>
    </location>
</feature>
<dbReference type="AlphaFoldDB" id="A0A6S7HHQ6"/>
<name>A0A6S7HHQ6_PARCT</name>
<evidence type="ECO:0000313" key="3">
    <source>
        <dbReference type="EMBL" id="CAB3995500.1"/>
    </source>
</evidence>
<organism evidence="3 4">
    <name type="scientific">Paramuricea clavata</name>
    <name type="common">Red gorgonian</name>
    <name type="synonym">Violescent sea-whip</name>
    <dbReference type="NCBI Taxonomy" id="317549"/>
    <lineage>
        <taxon>Eukaryota</taxon>
        <taxon>Metazoa</taxon>
        <taxon>Cnidaria</taxon>
        <taxon>Anthozoa</taxon>
        <taxon>Octocorallia</taxon>
        <taxon>Malacalcyonacea</taxon>
        <taxon>Plexauridae</taxon>
        <taxon>Paramuricea</taxon>
    </lineage>
</organism>
<keyword evidence="2" id="KW-0472">Membrane</keyword>
<sequence length="565" mass="64491">MLEIAKYLISCVHNPLGSFFLGDEDTKISQIDLVLPCPNGSCSKKLLTSLSRDNSSNCKILWDERFSPNSEPFVVENREDGLYFEWQSNPYTRLKGIILDMTVECVRTDTAKFEEYLFRLRVKDITFKRVQEQYQIIQIDSGEISSIPIVDLDKDCSRNICFRKITVASTLNKLTAVCAIQWKESTLSRLDNTSVAATENITELLYLRKVEEAFILEWNLTQARLLANITFNLTILCYNDEDENTTTVEKSALVFQTRYGFISEKSSADKSRIYIIYLATILPLLVVLLLVIVLILWLLRRRKQRIKESTSKHNLHSSVERQYSNGSIDSGLQLNINGVECKSEENPVYEHCTATAHPTVTIARNKLYECSNDVKARADSDIYEKPIEDIKVRQNKFYASVDPSKNSPRLKPHPTPRSSPKPSANLAPKPAPLPQAAKKPPTPPRYKTPKVMNPPEEDEHDVYDQPLRFIPGLQKKQDDKKRRDEIPLEDFENQRVHSTYEKPLPDSPPTSGIYDYATREELTTAPTQCEAEKPLEFTKGKENNGSVNSNGSLYDAPHYDVLERN</sequence>
<evidence type="ECO:0000256" key="1">
    <source>
        <dbReference type="SAM" id="MobiDB-lite"/>
    </source>
</evidence>
<gene>
    <name evidence="3" type="ORF">PACLA_8A074449</name>
</gene>
<dbReference type="OrthoDB" id="6010513at2759"/>
<comment type="caution">
    <text evidence="3">The sequence shown here is derived from an EMBL/GenBank/DDBJ whole genome shotgun (WGS) entry which is preliminary data.</text>
</comment>
<keyword evidence="2" id="KW-0812">Transmembrane</keyword>
<evidence type="ECO:0000256" key="2">
    <source>
        <dbReference type="SAM" id="Phobius"/>
    </source>
</evidence>
<feature type="compositionally biased region" description="Basic and acidic residues" evidence="1">
    <location>
        <begin position="530"/>
        <end position="542"/>
    </location>
</feature>
<protein>
    <submittedName>
        <fullName evidence="3">Uncharacterized protein</fullName>
    </submittedName>
</protein>
<evidence type="ECO:0000313" key="4">
    <source>
        <dbReference type="Proteomes" id="UP001152795"/>
    </source>
</evidence>
<feature type="region of interest" description="Disordered" evidence="1">
    <location>
        <begin position="398"/>
        <end position="565"/>
    </location>
</feature>
<reference evidence="3" key="1">
    <citation type="submission" date="2020-04" db="EMBL/GenBank/DDBJ databases">
        <authorList>
            <person name="Alioto T."/>
            <person name="Alioto T."/>
            <person name="Gomez Garrido J."/>
        </authorList>
    </citation>
    <scope>NUCLEOTIDE SEQUENCE</scope>
    <source>
        <strain evidence="3">A484AB</strain>
    </source>
</reference>
<feature type="transmembrane region" description="Helical" evidence="2">
    <location>
        <begin position="274"/>
        <end position="299"/>
    </location>
</feature>
<keyword evidence="4" id="KW-1185">Reference proteome</keyword>